<dbReference type="InterPro" id="IPR018717">
    <property type="entry name" value="DUF2241"/>
</dbReference>
<dbReference type="Proteomes" id="UP000199548">
    <property type="component" value="Unassembled WGS sequence"/>
</dbReference>
<dbReference type="STRING" id="420953.SAMN05192543_105244"/>
<dbReference type="OrthoDB" id="517867at2"/>
<dbReference type="SUPFAM" id="SSF55021">
    <property type="entry name" value="ACT-like"/>
    <property type="match status" value="2"/>
</dbReference>
<dbReference type="Pfam" id="PF10000">
    <property type="entry name" value="ACT_3"/>
    <property type="match status" value="1"/>
</dbReference>
<accession>A0A1I3N570</accession>
<dbReference type="PANTHER" id="PTHR39199">
    <property type="entry name" value="BLR5128 PROTEIN"/>
    <property type="match status" value="1"/>
</dbReference>
<evidence type="ECO:0000259" key="2">
    <source>
        <dbReference type="Pfam" id="PF13840"/>
    </source>
</evidence>
<dbReference type="EMBL" id="FOQU01000005">
    <property type="protein sequence ID" value="SFJ04361.1"/>
    <property type="molecule type" value="Genomic_DNA"/>
</dbReference>
<dbReference type="AlphaFoldDB" id="A0A1I3N570"/>
<dbReference type="RefSeq" id="WP_091013655.1">
    <property type="nucleotide sequence ID" value="NZ_CP041745.1"/>
</dbReference>
<sequence>MSQPITDLDKLLASIRPELNEGVYVYSSVPLDADIKTLTPLATFREQEGLTLIVDEATAQRAGLPVLFRAAWITLTVHSDLHAVGLTAAFAQALGDAGISCNVVAAAFHDHIFVPVESAADALAQLSRLQRQAQQKATPDAD</sequence>
<dbReference type="Pfam" id="PF13840">
    <property type="entry name" value="ACT_7"/>
    <property type="match status" value="1"/>
</dbReference>
<feature type="domain" description="DUF2241" evidence="1">
    <location>
        <begin position="5"/>
        <end position="70"/>
    </location>
</feature>
<reference evidence="3 4" key="1">
    <citation type="submission" date="2016-10" db="EMBL/GenBank/DDBJ databases">
        <authorList>
            <person name="de Groot N.N."/>
        </authorList>
    </citation>
    <scope>NUCLEOTIDE SEQUENCE [LARGE SCALE GENOMIC DNA]</scope>
    <source>
        <strain evidence="3 4">LMG 23650</strain>
    </source>
</reference>
<dbReference type="PANTHER" id="PTHR39199:SF1">
    <property type="entry name" value="BLR5128 PROTEIN"/>
    <property type="match status" value="1"/>
</dbReference>
<keyword evidence="4" id="KW-1185">Reference proteome</keyword>
<dbReference type="InterPro" id="IPR027795">
    <property type="entry name" value="CASTOR_ACT_dom"/>
</dbReference>
<gene>
    <name evidence="3" type="ORF">SAMN05192543_105244</name>
</gene>
<evidence type="ECO:0000313" key="3">
    <source>
        <dbReference type="EMBL" id="SFJ04361.1"/>
    </source>
</evidence>
<evidence type="ECO:0000313" key="4">
    <source>
        <dbReference type="Proteomes" id="UP000199548"/>
    </source>
</evidence>
<dbReference type="InterPro" id="IPR045865">
    <property type="entry name" value="ACT-like_dom_sf"/>
</dbReference>
<name>A0A1I3N570_9BURK</name>
<evidence type="ECO:0000259" key="1">
    <source>
        <dbReference type="Pfam" id="PF10000"/>
    </source>
</evidence>
<proteinExistence type="predicted"/>
<protein>
    <submittedName>
        <fullName evidence="3">Uncharacterized protein</fullName>
    </submittedName>
</protein>
<organism evidence="3 4">
    <name type="scientific">Paraburkholderia megapolitana</name>
    <dbReference type="NCBI Taxonomy" id="420953"/>
    <lineage>
        <taxon>Bacteria</taxon>
        <taxon>Pseudomonadati</taxon>
        <taxon>Pseudomonadota</taxon>
        <taxon>Betaproteobacteria</taxon>
        <taxon>Burkholderiales</taxon>
        <taxon>Burkholderiaceae</taxon>
        <taxon>Paraburkholderia</taxon>
    </lineage>
</organism>
<feature type="domain" description="CASTOR ACT" evidence="2">
    <location>
        <begin position="71"/>
        <end position="127"/>
    </location>
</feature>
<dbReference type="Gene3D" id="3.30.2130.10">
    <property type="entry name" value="VC0802-like"/>
    <property type="match status" value="1"/>
</dbReference>